<protein>
    <submittedName>
        <fullName evidence="2">Uncharacterized protein</fullName>
    </submittedName>
</protein>
<organism evidence="2 3">
    <name type="scientific">Magallana gigas</name>
    <name type="common">Pacific oyster</name>
    <name type="synonym">Crassostrea gigas</name>
    <dbReference type="NCBI Taxonomy" id="29159"/>
    <lineage>
        <taxon>Eukaryota</taxon>
        <taxon>Metazoa</taxon>
        <taxon>Spiralia</taxon>
        <taxon>Lophotrochozoa</taxon>
        <taxon>Mollusca</taxon>
        <taxon>Bivalvia</taxon>
        <taxon>Autobranchia</taxon>
        <taxon>Pteriomorphia</taxon>
        <taxon>Ostreida</taxon>
        <taxon>Ostreoidea</taxon>
        <taxon>Ostreidae</taxon>
        <taxon>Magallana</taxon>
    </lineage>
</organism>
<evidence type="ECO:0000313" key="2">
    <source>
        <dbReference type="EnsemblMetazoa" id="G493.3:cds"/>
    </source>
</evidence>
<accession>A0A8W8NE45</accession>
<dbReference type="AlphaFoldDB" id="A0A8W8NE45"/>
<dbReference type="EnsemblMetazoa" id="G493.3">
    <property type="protein sequence ID" value="G493.3:cds"/>
    <property type="gene ID" value="G493"/>
</dbReference>
<dbReference type="Proteomes" id="UP000005408">
    <property type="component" value="Unassembled WGS sequence"/>
</dbReference>
<dbReference type="EnsemblMetazoa" id="G493.1">
    <property type="protein sequence ID" value="G493.1:cds"/>
    <property type="gene ID" value="G493"/>
</dbReference>
<name>A0A8W8NE45_MAGGI</name>
<evidence type="ECO:0000313" key="3">
    <source>
        <dbReference type="Proteomes" id="UP000005408"/>
    </source>
</evidence>
<keyword evidence="3" id="KW-1185">Reference proteome</keyword>
<evidence type="ECO:0000256" key="1">
    <source>
        <dbReference type="SAM" id="SignalP"/>
    </source>
</evidence>
<reference evidence="2" key="1">
    <citation type="submission" date="2022-08" db="UniProtKB">
        <authorList>
            <consortium name="EnsemblMetazoa"/>
        </authorList>
    </citation>
    <scope>IDENTIFICATION</scope>
    <source>
        <strain evidence="2">05x7-T-G4-1.051#20</strain>
    </source>
</reference>
<proteinExistence type="predicted"/>
<dbReference type="EnsemblMetazoa" id="G493.2">
    <property type="protein sequence ID" value="G493.2:cds"/>
    <property type="gene ID" value="G493"/>
</dbReference>
<feature type="chain" id="PRO_5042432102" evidence="1">
    <location>
        <begin position="20"/>
        <end position="88"/>
    </location>
</feature>
<feature type="signal peptide" evidence="1">
    <location>
        <begin position="1"/>
        <end position="19"/>
    </location>
</feature>
<keyword evidence="1" id="KW-0732">Signal</keyword>
<sequence>MKACMLCFLVLTVSLCTTATTTTTTTEAPCPSRCYTASSSCMNTCYNTISTIINNIGKRDVMETMARQRRFSCYDTCRSMYKACCGSN</sequence>